<gene>
    <name evidence="1" type="ORF">TNIN_106681</name>
</gene>
<sequence length="82" mass="9347">MDSRFWRSGPRQERYIDSGGLHSWPLMAGVQKLTQKVCPGFIVSSHLHLRRDALAGGGEQSEDWLKFAYFNRVLNRGSVNVQ</sequence>
<comment type="caution">
    <text evidence="1">The sequence shown here is derived from an EMBL/GenBank/DDBJ whole genome shotgun (WGS) entry which is preliminary data.</text>
</comment>
<organism evidence="1 2">
    <name type="scientific">Trichonephila inaurata madagascariensis</name>
    <dbReference type="NCBI Taxonomy" id="2747483"/>
    <lineage>
        <taxon>Eukaryota</taxon>
        <taxon>Metazoa</taxon>
        <taxon>Ecdysozoa</taxon>
        <taxon>Arthropoda</taxon>
        <taxon>Chelicerata</taxon>
        <taxon>Arachnida</taxon>
        <taxon>Araneae</taxon>
        <taxon>Araneomorphae</taxon>
        <taxon>Entelegynae</taxon>
        <taxon>Araneoidea</taxon>
        <taxon>Nephilidae</taxon>
        <taxon>Trichonephila</taxon>
        <taxon>Trichonephila inaurata</taxon>
    </lineage>
</organism>
<name>A0A8X7C608_9ARAC</name>
<evidence type="ECO:0000313" key="2">
    <source>
        <dbReference type="Proteomes" id="UP000886998"/>
    </source>
</evidence>
<accession>A0A8X7C608</accession>
<reference evidence="1" key="1">
    <citation type="submission" date="2020-08" db="EMBL/GenBank/DDBJ databases">
        <title>Multicomponent nature underlies the extraordinary mechanical properties of spider dragline silk.</title>
        <authorList>
            <person name="Kono N."/>
            <person name="Nakamura H."/>
            <person name="Mori M."/>
            <person name="Yoshida Y."/>
            <person name="Ohtoshi R."/>
            <person name="Malay A.D."/>
            <person name="Moran D.A.P."/>
            <person name="Tomita M."/>
            <person name="Numata K."/>
            <person name="Arakawa K."/>
        </authorList>
    </citation>
    <scope>NUCLEOTIDE SEQUENCE</scope>
</reference>
<dbReference type="AlphaFoldDB" id="A0A8X7C608"/>
<dbReference type="EMBL" id="BMAV01011292">
    <property type="protein sequence ID" value="GFY57060.1"/>
    <property type="molecule type" value="Genomic_DNA"/>
</dbReference>
<dbReference type="Proteomes" id="UP000886998">
    <property type="component" value="Unassembled WGS sequence"/>
</dbReference>
<evidence type="ECO:0000313" key="1">
    <source>
        <dbReference type="EMBL" id="GFY57060.1"/>
    </source>
</evidence>
<keyword evidence="2" id="KW-1185">Reference proteome</keyword>
<protein>
    <submittedName>
        <fullName evidence="1">Uncharacterized protein</fullName>
    </submittedName>
</protein>
<proteinExistence type="predicted"/>